<comment type="caution">
    <text evidence="8">The sequence shown here is derived from an EMBL/GenBank/DDBJ whole genome shotgun (WGS) entry which is preliminary data.</text>
</comment>
<evidence type="ECO:0000313" key="8">
    <source>
        <dbReference type="EMBL" id="EZH72052.1"/>
    </source>
</evidence>
<dbReference type="NCBIfam" id="TIGR00536">
    <property type="entry name" value="hemK_fam"/>
    <property type="match status" value="1"/>
</dbReference>
<dbReference type="RefSeq" id="WP_034245403.1">
    <property type="nucleotide sequence ID" value="NZ_AQRA01000009.1"/>
</dbReference>
<dbReference type="GO" id="GO:0003676">
    <property type="term" value="F:nucleic acid binding"/>
    <property type="evidence" value="ECO:0007669"/>
    <property type="project" value="InterPro"/>
</dbReference>
<dbReference type="STRING" id="1317122.ATO12_24245"/>
<gene>
    <name evidence="5" type="primary">prmC</name>
    <name evidence="8" type="ORF">ATO12_24245</name>
</gene>
<dbReference type="GO" id="GO:0102559">
    <property type="term" value="F:peptide chain release factor N(5)-glutamine methyltransferase activity"/>
    <property type="evidence" value="ECO:0007669"/>
    <property type="project" value="UniProtKB-EC"/>
</dbReference>
<evidence type="ECO:0000256" key="4">
    <source>
        <dbReference type="ARBA" id="ARBA00048391"/>
    </source>
</evidence>
<keyword evidence="3 5" id="KW-0949">S-adenosyl-L-methionine</keyword>
<feature type="binding site" evidence="5">
    <location>
        <position position="188"/>
    </location>
    <ligand>
        <name>S-adenosyl-L-methionine</name>
        <dbReference type="ChEBI" id="CHEBI:59789"/>
    </ligand>
</feature>
<evidence type="ECO:0000256" key="1">
    <source>
        <dbReference type="ARBA" id="ARBA00022603"/>
    </source>
</evidence>
<protein>
    <recommendedName>
        <fullName evidence="5">Release factor glutamine methyltransferase</fullName>
        <shortName evidence="5">RF MTase</shortName>
        <ecNumber evidence="5">2.1.1.297</ecNumber>
    </recommendedName>
    <alternativeName>
        <fullName evidence="5">N5-glutamine methyltransferase PrmC</fullName>
    </alternativeName>
    <alternativeName>
        <fullName evidence="5">Protein-(glutamine-N5) MTase PrmC</fullName>
    </alternativeName>
    <alternativeName>
        <fullName evidence="5">Protein-glutamine N-methyltransferase PrmC</fullName>
    </alternativeName>
</protein>
<name>A0A023BPT4_9FLAO</name>
<feature type="binding site" evidence="5">
    <location>
        <position position="145"/>
    </location>
    <ligand>
        <name>S-adenosyl-L-methionine</name>
        <dbReference type="ChEBI" id="CHEBI:59789"/>
    </ligand>
</feature>
<dbReference type="EMBL" id="AQRA01000009">
    <property type="protein sequence ID" value="EZH72052.1"/>
    <property type="molecule type" value="Genomic_DNA"/>
</dbReference>
<dbReference type="AlphaFoldDB" id="A0A023BPT4"/>
<comment type="caution">
    <text evidence="5">Lacks conserved residue(s) required for the propagation of feature annotation.</text>
</comment>
<dbReference type="InterPro" id="IPR004556">
    <property type="entry name" value="HemK-like"/>
</dbReference>
<dbReference type="PANTHER" id="PTHR18895:SF74">
    <property type="entry name" value="MTRF1L RELEASE FACTOR GLUTAMINE METHYLTRANSFERASE"/>
    <property type="match status" value="1"/>
</dbReference>
<dbReference type="Proteomes" id="UP000023541">
    <property type="component" value="Unassembled WGS sequence"/>
</dbReference>
<feature type="binding site" evidence="5">
    <location>
        <begin position="122"/>
        <end position="126"/>
    </location>
    <ligand>
        <name>S-adenosyl-L-methionine</name>
        <dbReference type="ChEBI" id="CHEBI:59789"/>
    </ligand>
</feature>
<dbReference type="PANTHER" id="PTHR18895">
    <property type="entry name" value="HEMK METHYLTRANSFERASE"/>
    <property type="match status" value="1"/>
</dbReference>
<dbReference type="GO" id="GO:0032259">
    <property type="term" value="P:methylation"/>
    <property type="evidence" value="ECO:0007669"/>
    <property type="project" value="UniProtKB-KW"/>
</dbReference>
<comment type="similarity">
    <text evidence="5">Belongs to the protein N5-glutamine methyltransferase family. PrmC subfamily.</text>
</comment>
<comment type="function">
    <text evidence="5">Methylates the class 1 translation termination release factors RF1/PrfA and RF2/PrfB on the glutamine residue of the universally conserved GGQ motif.</text>
</comment>
<dbReference type="InterPro" id="IPR029063">
    <property type="entry name" value="SAM-dependent_MTases_sf"/>
</dbReference>
<evidence type="ECO:0000259" key="7">
    <source>
        <dbReference type="Pfam" id="PF17827"/>
    </source>
</evidence>
<comment type="catalytic activity">
    <reaction evidence="4 5">
        <text>L-glutaminyl-[peptide chain release factor] + S-adenosyl-L-methionine = N(5)-methyl-L-glutaminyl-[peptide chain release factor] + S-adenosyl-L-homocysteine + H(+)</text>
        <dbReference type="Rhea" id="RHEA:42896"/>
        <dbReference type="Rhea" id="RHEA-COMP:10271"/>
        <dbReference type="Rhea" id="RHEA-COMP:10272"/>
        <dbReference type="ChEBI" id="CHEBI:15378"/>
        <dbReference type="ChEBI" id="CHEBI:30011"/>
        <dbReference type="ChEBI" id="CHEBI:57856"/>
        <dbReference type="ChEBI" id="CHEBI:59789"/>
        <dbReference type="ChEBI" id="CHEBI:61891"/>
        <dbReference type="EC" id="2.1.1.297"/>
    </reaction>
</comment>
<keyword evidence="2 5" id="KW-0808">Transferase</keyword>
<evidence type="ECO:0000256" key="2">
    <source>
        <dbReference type="ARBA" id="ARBA00022679"/>
    </source>
</evidence>
<feature type="binding site" evidence="5">
    <location>
        <begin position="188"/>
        <end position="191"/>
    </location>
    <ligand>
        <name>substrate</name>
    </ligand>
</feature>
<dbReference type="InterPro" id="IPR040758">
    <property type="entry name" value="PrmC_N"/>
</dbReference>
<dbReference type="HAMAP" id="MF_02126">
    <property type="entry name" value="RF_methyltr_PrmC"/>
    <property type="match status" value="1"/>
</dbReference>
<dbReference type="OrthoDB" id="9800643at2"/>
<dbReference type="InterPro" id="IPR019874">
    <property type="entry name" value="RF_methyltr_PrmC"/>
</dbReference>
<organism evidence="8 9">
    <name type="scientific">Aquimarina atlantica</name>
    <dbReference type="NCBI Taxonomy" id="1317122"/>
    <lineage>
        <taxon>Bacteria</taxon>
        <taxon>Pseudomonadati</taxon>
        <taxon>Bacteroidota</taxon>
        <taxon>Flavobacteriia</taxon>
        <taxon>Flavobacteriales</taxon>
        <taxon>Flavobacteriaceae</taxon>
        <taxon>Aquimarina</taxon>
    </lineage>
</organism>
<proteinExistence type="inferred from homology"/>
<evidence type="ECO:0000256" key="5">
    <source>
        <dbReference type="HAMAP-Rule" id="MF_02126"/>
    </source>
</evidence>
<feature type="domain" description="Methyltransferase small" evidence="6">
    <location>
        <begin position="114"/>
        <end position="198"/>
    </location>
</feature>
<evidence type="ECO:0000313" key="9">
    <source>
        <dbReference type="Proteomes" id="UP000023541"/>
    </source>
</evidence>
<dbReference type="CDD" id="cd02440">
    <property type="entry name" value="AdoMet_MTases"/>
    <property type="match status" value="1"/>
</dbReference>
<evidence type="ECO:0000259" key="6">
    <source>
        <dbReference type="Pfam" id="PF05175"/>
    </source>
</evidence>
<dbReference type="SUPFAM" id="SSF53335">
    <property type="entry name" value="S-adenosyl-L-methionine-dependent methyltransferases"/>
    <property type="match status" value="1"/>
</dbReference>
<dbReference type="InterPro" id="IPR002052">
    <property type="entry name" value="DNA_methylase_N6_adenine_CS"/>
</dbReference>
<dbReference type="Gene3D" id="1.10.8.10">
    <property type="entry name" value="DNA helicase RuvA subunit, C-terminal domain"/>
    <property type="match status" value="1"/>
</dbReference>
<keyword evidence="1 5" id="KW-0489">Methyltransferase</keyword>
<dbReference type="NCBIfam" id="TIGR03534">
    <property type="entry name" value="RF_mod_PrmC"/>
    <property type="match status" value="1"/>
</dbReference>
<evidence type="ECO:0000256" key="3">
    <source>
        <dbReference type="ARBA" id="ARBA00022691"/>
    </source>
</evidence>
<dbReference type="Gene3D" id="3.40.50.150">
    <property type="entry name" value="Vaccinia Virus protein VP39"/>
    <property type="match status" value="1"/>
</dbReference>
<dbReference type="InterPro" id="IPR007848">
    <property type="entry name" value="Small_mtfrase_dom"/>
</dbReference>
<keyword evidence="9" id="KW-1185">Reference proteome</keyword>
<dbReference type="EC" id="2.1.1.297" evidence="5"/>
<sequence length="283" mass="32668">MKIKDLRVSFTNSLSGIYDSEEVLSFFYMLSEEILGLKRVDIAMCLDKILTVNEKASFDTAIKRLEKQEPIQYIIGETYFYGIPFMVNEHVLIPRPETEELVDWILKDQKKGKSSITILDIGTGSGCIAISLAKKIPEAKVYAMDISEEAIQVAKENARKNQVEVTFIKANVLEIEDLFQDFDIIVSNPPYVRELEKKEMKSNVLDNEPEQALFVSDDEPLLFYEKITDLTKRKLKENGSLYFEINQYLSVETKSMIESKGFKSVEVRKDIYDNERMIRARLK</sequence>
<dbReference type="eggNOG" id="COG2890">
    <property type="taxonomic scope" value="Bacteria"/>
</dbReference>
<dbReference type="InterPro" id="IPR050320">
    <property type="entry name" value="N5-glutamine_MTase"/>
</dbReference>
<dbReference type="Pfam" id="PF05175">
    <property type="entry name" value="MTS"/>
    <property type="match status" value="1"/>
</dbReference>
<dbReference type="Pfam" id="PF17827">
    <property type="entry name" value="PrmC_N"/>
    <property type="match status" value="1"/>
</dbReference>
<accession>A0A023BPT4</accession>
<dbReference type="PROSITE" id="PS00092">
    <property type="entry name" value="N6_MTASE"/>
    <property type="match status" value="1"/>
</dbReference>
<reference evidence="8 9" key="1">
    <citation type="submission" date="2014-04" db="EMBL/GenBank/DDBJ databases">
        <title>Aquimarina sp. 22II-S11-z7 Genome Sequencing.</title>
        <authorList>
            <person name="Lai Q."/>
        </authorList>
    </citation>
    <scope>NUCLEOTIDE SEQUENCE [LARGE SCALE GENOMIC DNA]</scope>
    <source>
        <strain evidence="8 9">22II-S11-z7</strain>
    </source>
</reference>
<feature type="domain" description="Release factor glutamine methyltransferase N-terminal" evidence="7">
    <location>
        <begin position="10"/>
        <end position="76"/>
    </location>
</feature>